<evidence type="ECO:0000313" key="3">
    <source>
        <dbReference type="Proteomes" id="UP000187203"/>
    </source>
</evidence>
<reference evidence="3" key="1">
    <citation type="submission" date="2013-09" db="EMBL/GenBank/DDBJ databases">
        <title>Corchorus olitorius genome sequencing.</title>
        <authorList>
            <person name="Alam M."/>
            <person name="Haque M.S."/>
            <person name="Islam M.S."/>
            <person name="Emdad E.M."/>
            <person name="Islam M.M."/>
            <person name="Ahmed B."/>
            <person name="Halim A."/>
            <person name="Hossen Q.M.M."/>
            <person name="Hossain M.Z."/>
            <person name="Ahmed R."/>
            <person name="Khan M.M."/>
            <person name="Islam R."/>
            <person name="Rashid M.M."/>
            <person name="Khan S.A."/>
            <person name="Rahman M.S."/>
            <person name="Alam M."/>
            <person name="Yahiya A.S."/>
            <person name="Khan M.S."/>
            <person name="Azam M.S."/>
            <person name="Haque T."/>
            <person name="Lashkar M.Z.H."/>
            <person name="Akhand A.I."/>
            <person name="Morshed G."/>
            <person name="Roy S."/>
            <person name="Uddin K.S."/>
            <person name="Rabeya T."/>
            <person name="Hossain A.S."/>
            <person name="Chowdhury A."/>
            <person name="Snigdha A.R."/>
            <person name="Mortoza M.S."/>
            <person name="Matin S.A."/>
            <person name="Hoque S.M.E."/>
            <person name="Islam M.K."/>
            <person name="Roy D.K."/>
            <person name="Haider R."/>
            <person name="Moosa M.M."/>
            <person name="Elias S.M."/>
            <person name="Hasan A.M."/>
            <person name="Jahan S."/>
            <person name="Shafiuddin M."/>
            <person name="Mahmood N."/>
            <person name="Shommy N.S."/>
        </authorList>
    </citation>
    <scope>NUCLEOTIDE SEQUENCE [LARGE SCALE GENOMIC DNA]</scope>
    <source>
        <strain evidence="3">cv. O-4</strain>
    </source>
</reference>
<organism evidence="2 3">
    <name type="scientific">Corchorus olitorius</name>
    <dbReference type="NCBI Taxonomy" id="93759"/>
    <lineage>
        <taxon>Eukaryota</taxon>
        <taxon>Viridiplantae</taxon>
        <taxon>Streptophyta</taxon>
        <taxon>Embryophyta</taxon>
        <taxon>Tracheophyta</taxon>
        <taxon>Spermatophyta</taxon>
        <taxon>Magnoliopsida</taxon>
        <taxon>eudicotyledons</taxon>
        <taxon>Gunneridae</taxon>
        <taxon>Pentapetalae</taxon>
        <taxon>rosids</taxon>
        <taxon>malvids</taxon>
        <taxon>Malvales</taxon>
        <taxon>Malvaceae</taxon>
        <taxon>Grewioideae</taxon>
        <taxon>Apeibeae</taxon>
        <taxon>Corchorus</taxon>
    </lineage>
</organism>
<feature type="domain" description="Neprosin PEP catalytic" evidence="1">
    <location>
        <begin position="107"/>
        <end position="362"/>
    </location>
</feature>
<evidence type="ECO:0000259" key="1">
    <source>
        <dbReference type="PROSITE" id="PS52045"/>
    </source>
</evidence>
<dbReference type="OrthoDB" id="1858978at2759"/>
<dbReference type="PANTHER" id="PTHR31589:SF221">
    <property type="entry name" value="LIGASE, PUTATIVE (DUF239)-RELATED"/>
    <property type="match status" value="1"/>
</dbReference>
<dbReference type="STRING" id="93759.A0A1R3GXU5"/>
<dbReference type="Proteomes" id="UP000187203">
    <property type="component" value="Unassembled WGS sequence"/>
</dbReference>
<proteinExistence type="predicted"/>
<dbReference type="AlphaFoldDB" id="A0A1R3GXU5"/>
<dbReference type="InterPro" id="IPR004314">
    <property type="entry name" value="Neprosin"/>
</dbReference>
<dbReference type="Gene3D" id="3.90.1320.10">
    <property type="entry name" value="Outer-capsid protein sigma 3, large lobe"/>
    <property type="match status" value="1"/>
</dbReference>
<comment type="caution">
    <text evidence="2">The sequence shown here is derived from an EMBL/GenBank/DDBJ whole genome shotgun (WGS) entry which is preliminary data.</text>
</comment>
<dbReference type="InterPro" id="IPR025521">
    <property type="entry name" value="Neprosin_propep"/>
</dbReference>
<dbReference type="PANTHER" id="PTHR31589">
    <property type="entry name" value="PROTEIN, PUTATIVE (DUF239)-RELATED-RELATED"/>
    <property type="match status" value="1"/>
</dbReference>
<dbReference type="PROSITE" id="PS52045">
    <property type="entry name" value="NEPROSIN_PEP_CD"/>
    <property type="match status" value="1"/>
</dbReference>
<evidence type="ECO:0000313" key="2">
    <source>
        <dbReference type="EMBL" id="OMO62867.1"/>
    </source>
</evidence>
<keyword evidence="3" id="KW-1185">Reference proteome</keyword>
<name>A0A1R3GXU5_9ROSI</name>
<dbReference type="Pfam" id="PF14365">
    <property type="entry name" value="Neprosin_AP"/>
    <property type="match status" value="1"/>
</dbReference>
<protein>
    <recommendedName>
        <fullName evidence="1">Neprosin PEP catalytic domain-containing protein</fullName>
    </recommendedName>
</protein>
<dbReference type="Pfam" id="PF03080">
    <property type="entry name" value="Neprosin"/>
    <property type="match status" value="1"/>
</dbReference>
<dbReference type="InterPro" id="IPR053168">
    <property type="entry name" value="Glutamic_endopeptidase"/>
</dbReference>
<dbReference type="EMBL" id="AWUE01021262">
    <property type="protein sequence ID" value="OMO62867.1"/>
    <property type="molecule type" value="Genomic_DNA"/>
</dbReference>
<gene>
    <name evidence="2" type="ORF">COLO4_32851</name>
</gene>
<accession>A0A1R3GXU5</accession>
<sequence length="362" mass="40648">MLSYVQVHGRSISSDKTMELPEHKGLIKTIQSEDGEVIDCVDIYKQPAFDHPLLKNHTIQMKPSSYPKGMKVGKFDPKLLQGYIKCPQGTVPIVRAPINSSTEANFSHRKYHIKAMAPFHEYAQVSINGNYFGASARLNVWHPATFNGEFSLAQFWITAGQGDELNTMEAGWISNAGDTKTRLFIFWTTDNYRRTGCYDLMCPGFVLTSNHRLLGAIMNPVSIYGGQQFEILLIVYKDKQSGNWWLRFEDIDLGYWPSSIFTKLSDRAGEIIWGGEIVNTGSRGRHTTTEMGSGHFPSEGFEFAAYMKNLAYIDESGSFADAGNVVPFVTNAKCYDVKIPKKNNVRGTHFYFGGPGWNDDCP</sequence>